<evidence type="ECO:0000259" key="2">
    <source>
        <dbReference type="Pfam" id="PF15813"/>
    </source>
</evidence>
<dbReference type="Pfam" id="PF15813">
    <property type="entry name" value="DUF4708"/>
    <property type="match status" value="1"/>
</dbReference>
<reference evidence="3 4" key="1">
    <citation type="submission" date="2020-06" db="EMBL/GenBank/DDBJ databases">
        <authorList>
            <person name="Li R."/>
            <person name="Bekaert M."/>
        </authorList>
    </citation>
    <scope>NUCLEOTIDE SEQUENCE [LARGE SCALE GENOMIC DNA]</scope>
    <source>
        <strain evidence="4">wild</strain>
    </source>
</reference>
<organism evidence="3 4">
    <name type="scientific">Mytilus coruscus</name>
    <name type="common">Sea mussel</name>
    <dbReference type="NCBI Taxonomy" id="42192"/>
    <lineage>
        <taxon>Eukaryota</taxon>
        <taxon>Metazoa</taxon>
        <taxon>Spiralia</taxon>
        <taxon>Lophotrochozoa</taxon>
        <taxon>Mollusca</taxon>
        <taxon>Bivalvia</taxon>
        <taxon>Autobranchia</taxon>
        <taxon>Pteriomorphia</taxon>
        <taxon>Mytilida</taxon>
        <taxon>Mytiloidea</taxon>
        <taxon>Mytilidae</taxon>
        <taxon>Mytilinae</taxon>
        <taxon>Mytilus</taxon>
    </lineage>
</organism>
<name>A0A6J8D7L6_MYTCO</name>
<keyword evidence="4" id="KW-1185">Reference proteome</keyword>
<feature type="region of interest" description="Disordered" evidence="1">
    <location>
        <begin position="648"/>
        <end position="667"/>
    </location>
</feature>
<evidence type="ECO:0000256" key="1">
    <source>
        <dbReference type="SAM" id="MobiDB-lite"/>
    </source>
</evidence>
<proteinExistence type="predicted"/>
<dbReference type="Proteomes" id="UP000507470">
    <property type="component" value="Unassembled WGS sequence"/>
</dbReference>
<evidence type="ECO:0000313" key="4">
    <source>
        <dbReference type="Proteomes" id="UP000507470"/>
    </source>
</evidence>
<sequence>MNERLSNQTSVVLFADPPALDDLCVISVCVNKILQTVPSTSRFQIQTIKCREIIFTEPDVIASPSFELESIFHVVLQQALFKTGRLQTRFQKLGLEISKPSFVTPAQYQSCLRYTLLAKLAPNWNKAGQWLIQGRDFLMQAGYANAIKMDLTVTNGELFFTIDASTVRFPSLTIEDLDVPAPCYNKFLQNKSAIIHQHSIPMVWCHILPSMKKGTIVNITHELPDDGPFRSYKELKRHWKNHYGYRLPEEEDGMIYYQINFRPLGERLFTYPLLLYLKEHIVKHVSTTSFRNMIFCVTRLLPLHVFKYPEPCLRARDIQRVPRVDPKPILISFLQDLQKKMPRICGFPLKLHSKACYPTIDLAEVTKVEKRPIQNLSTKIPQKKIIYRNNDDIQKLISKVPECHTSKQDHTLPVSSDGKKQASFKSTQLPNNVYLTQNSYAAADVQSHISKFHEHCQEKNYDTSSYIHESTSTDKLGIHLQEPSLITGTNIDKSSTCSEGKHHKTVPVFKQWPKTLKPSAVPSSQNEAQNRQHTVVDNTDNYVSVVNCDKNRKPVSIPSFHAKKTTNEHFSKGNVKQPMKRVENLNLNNKAAPKMGFNSVNSSSSNTRNMNVHDQCPSRNTLIMSSSNENRLSSSATSYSFQRRMGTVPATPKSHTHVPVTSKSYTPVHTTPKANMLLVGGLSSTPLYSSDEETLSIKQ</sequence>
<feature type="domain" description="DUF4708" evidence="2">
    <location>
        <begin position="13"/>
        <end position="273"/>
    </location>
</feature>
<protein>
    <recommendedName>
        <fullName evidence="2">DUF4708 domain-containing protein</fullName>
    </recommendedName>
</protein>
<dbReference type="InterPro" id="IPR031643">
    <property type="entry name" value="DUF4708"/>
</dbReference>
<evidence type="ECO:0000313" key="3">
    <source>
        <dbReference type="EMBL" id="CAC5403084.1"/>
    </source>
</evidence>
<dbReference type="EMBL" id="CACVKT020006661">
    <property type="protein sequence ID" value="CAC5403084.1"/>
    <property type="molecule type" value="Genomic_DNA"/>
</dbReference>
<dbReference type="PANTHER" id="PTHR28495:SF1">
    <property type="entry name" value="GENE, 17266-RELATED"/>
    <property type="match status" value="1"/>
</dbReference>
<dbReference type="OrthoDB" id="6285995at2759"/>
<accession>A0A6J8D7L6</accession>
<dbReference type="PANTHER" id="PTHR28495">
    <property type="entry name" value="HYPOTHETICAL PROTEIN LOC100359752"/>
    <property type="match status" value="1"/>
</dbReference>
<dbReference type="AlphaFoldDB" id="A0A6J8D7L6"/>
<gene>
    <name evidence="3" type="ORF">MCOR_36995</name>
</gene>